<gene>
    <name evidence="1" type="ORF">TWF481_002814</name>
</gene>
<proteinExistence type="predicted"/>
<dbReference type="Proteomes" id="UP001370758">
    <property type="component" value="Unassembled WGS sequence"/>
</dbReference>
<evidence type="ECO:0000313" key="2">
    <source>
        <dbReference type="Proteomes" id="UP001370758"/>
    </source>
</evidence>
<reference evidence="1 2" key="1">
    <citation type="submission" date="2023-08" db="EMBL/GenBank/DDBJ databases">
        <authorList>
            <person name="Palmer J.M."/>
        </authorList>
    </citation>
    <scope>NUCLEOTIDE SEQUENCE [LARGE SCALE GENOMIC DNA]</scope>
    <source>
        <strain evidence="1 2">TWF481</strain>
    </source>
</reference>
<evidence type="ECO:0000313" key="1">
    <source>
        <dbReference type="EMBL" id="KAK6495767.1"/>
    </source>
</evidence>
<name>A0AAV9VSJ1_9PEZI</name>
<dbReference type="EMBL" id="JAVHJL010000012">
    <property type="protein sequence ID" value="KAK6495767.1"/>
    <property type="molecule type" value="Genomic_DNA"/>
</dbReference>
<protein>
    <submittedName>
        <fullName evidence="1">Uncharacterized protein</fullName>
    </submittedName>
</protein>
<organism evidence="1 2">
    <name type="scientific">Arthrobotrys musiformis</name>
    <dbReference type="NCBI Taxonomy" id="47236"/>
    <lineage>
        <taxon>Eukaryota</taxon>
        <taxon>Fungi</taxon>
        <taxon>Dikarya</taxon>
        <taxon>Ascomycota</taxon>
        <taxon>Pezizomycotina</taxon>
        <taxon>Orbiliomycetes</taxon>
        <taxon>Orbiliales</taxon>
        <taxon>Orbiliaceae</taxon>
        <taxon>Arthrobotrys</taxon>
    </lineage>
</organism>
<accession>A0AAV9VSJ1</accession>
<dbReference type="AlphaFoldDB" id="A0AAV9VSJ1"/>
<keyword evidence="2" id="KW-1185">Reference proteome</keyword>
<sequence>MSPSSLLLSNQMFESTGCQANTVASELNEYDLPLWGPLPPKACVDSNRWSEEITTPIPTSEPAVRPLSPYIGALTQPWPLSSYGDLDEFLFIGNSDETIYADMSTLTGLQKLPTQASMASREPKLPVLPVPVSLQPLESENIDQFLWEMFNSLLMSPVFSMTGPLSCQQPTLQRYFRNV</sequence>
<comment type="caution">
    <text evidence="1">The sequence shown here is derived from an EMBL/GenBank/DDBJ whole genome shotgun (WGS) entry which is preliminary data.</text>
</comment>